<comment type="caution">
    <text evidence="2">The sequence shown here is derived from an EMBL/GenBank/DDBJ whole genome shotgun (WGS) entry which is preliminary data.</text>
</comment>
<dbReference type="SUPFAM" id="SSF89009">
    <property type="entry name" value="GAT-like domain"/>
    <property type="match status" value="1"/>
</dbReference>
<reference evidence="2 3" key="1">
    <citation type="journal article" date="2015" name="Plant Cell">
        <title>Oil accumulation by the oleaginous diatom Fistulifera solaris as revealed by the genome and transcriptome.</title>
        <authorList>
            <person name="Tanaka T."/>
            <person name="Maeda Y."/>
            <person name="Veluchamy A."/>
            <person name="Tanaka M."/>
            <person name="Abida H."/>
            <person name="Marechal E."/>
            <person name="Bowler C."/>
            <person name="Muto M."/>
            <person name="Sunaga Y."/>
            <person name="Tanaka M."/>
            <person name="Yoshino T."/>
            <person name="Taniguchi T."/>
            <person name="Fukuda Y."/>
            <person name="Nemoto M."/>
            <person name="Matsumoto M."/>
            <person name="Wong P.S."/>
            <person name="Aburatani S."/>
            <person name="Fujibuchi W."/>
        </authorList>
    </citation>
    <scope>NUCLEOTIDE SEQUENCE [LARGE SCALE GENOMIC DNA]</scope>
    <source>
        <strain evidence="2 3">JPCC DA0580</strain>
    </source>
</reference>
<protein>
    <recommendedName>
        <fullName evidence="4">GAT domain-containing protein</fullName>
    </recommendedName>
</protein>
<dbReference type="Proteomes" id="UP000198406">
    <property type="component" value="Unassembled WGS sequence"/>
</dbReference>
<dbReference type="CDD" id="cd21383">
    <property type="entry name" value="GAT_GGA_Tom1-like"/>
    <property type="match status" value="1"/>
</dbReference>
<dbReference type="Gene3D" id="1.20.58.160">
    <property type="match status" value="1"/>
</dbReference>
<accession>A0A1Z5KG72</accession>
<sequence>MTSTMVTASQDMIDSKIMSDLNTVCEKMDIIEGLLRPGGGNPVPSVRKDATVMSLIGFLEACSPRMVQLVEAAAQGFVSEPVLMKCLEVNDRLTKVMTDIDTVALTETPATTTVAAAPQPDVVEDLLFAESTTSAPGVGKSGDFFDTEPLGGARTPGLPASMSDDAFDSFFNERANAPS</sequence>
<evidence type="ECO:0000313" key="3">
    <source>
        <dbReference type="Proteomes" id="UP000198406"/>
    </source>
</evidence>
<keyword evidence="3" id="KW-1185">Reference proteome</keyword>
<dbReference type="InterPro" id="IPR038425">
    <property type="entry name" value="GAT_sf"/>
</dbReference>
<evidence type="ECO:0000256" key="1">
    <source>
        <dbReference type="SAM" id="MobiDB-lite"/>
    </source>
</evidence>
<evidence type="ECO:0000313" key="2">
    <source>
        <dbReference type="EMBL" id="GAX25217.1"/>
    </source>
</evidence>
<organism evidence="2 3">
    <name type="scientific">Fistulifera solaris</name>
    <name type="common">Oleaginous diatom</name>
    <dbReference type="NCBI Taxonomy" id="1519565"/>
    <lineage>
        <taxon>Eukaryota</taxon>
        <taxon>Sar</taxon>
        <taxon>Stramenopiles</taxon>
        <taxon>Ochrophyta</taxon>
        <taxon>Bacillariophyta</taxon>
        <taxon>Bacillariophyceae</taxon>
        <taxon>Bacillariophycidae</taxon>
        <taxon>Naviculales</taxon>
        <taxon>Naviculaceae</taxon>
        <taxon>Fistulifera</taxon>
    </lineage>
</organism>
<feature type="region of interest" description="Disordered" evidence="1">
    <location>
        <begin position="138"/>
        <end position="160"/>
    </location>
</feature>
<dbReference type="AlphaFoldDB" id="A0A1Z5KG72"/>
<dbReference type="InParanoid" id="A0A1Z5KG72"/>
<dbReference type="OrthoDB" id="2018246at2759"/>
<dbReference type="EMBL" id="BDSP01000223">
    <property type="protein sequence ID" value="GAX25217.1"/>
    <property type="molecule type" value="Genomic_DNA"/>
</dbReference>
<evidence type="ECO:0008006" key="4">
    <source>
        <dbReference type="Google" id="ProtNLM"/>
    </source>
</evidence>
<name>A0A1Z5KG72_FISSO</name>
<gene>
    <name evidence="2" type="ORF">FisN_5Lh300</name>
</gene>
<proteinExistence type="predicted"/>